<keyword evidence="2" id="KW-0732">Signal</keyword>
<evidence type="ECO:0000259" key="3">
    <source>
        <dbReference type="PROSITE" id="PS50011"/>
    </source>
</evidence>
<evidence type="ECO:0000256" key="2">
    <source>
        <dbReference type="SAM" id="SignalP"/>
    </source>
</evidence>
<dbReference type="GO" id="GO:0016020">
    <property type="term" value="C:membrane"/>
    <property type="evidence" value="ECO:0007669"/>
    <property type="project" value="TreeGrafter"/>
</dbReference>
<name>A0AAP0M062_9ROSI</name>
<feature type="chain" id="PRO_5043014356" description="Protein kinase domain-containing protein" evidence="2">
    <location>
        <begin position="30"/>
        <end position="590"/>
    </location>
</feature>
<dbReference type="GO" id="GO:0005524">
    <property type="term" value="F:ATP binding"/>
    <property type="evidence" value="ECO:0007669"/>
    <property type="project" value="InterPro"/>
</dbReference>
<organism evidence="4 5">
    <name type="scientific">Citrus x changshan-huyou</name>
    <dbReference type="NCBI Taxonomy" id="2935761"/>
    <lineage>
        <taxon>Eukaryota</taxon>
        <taxon>Viridiplantae</taxon>
        <taxon>Streptophyta</taxon>
        <taxon>Embryophyta</taxon>
        <taxon>Tracheophyta</taxon>
        <taxon>Spermatophyta</taxon>
        <taxon>Magnoliopsida</taxon>
        <taxon>eudicotyledons</taxon>
        <taxon>Gunneridae</taxon>
        <taxon>Pentapetalae</taxon>
        <taxon>rosids</taxon>
        <taxon>malvids</taxon>
        <taxon>Sapindales</taxon>
        <taxon>Rutaceae</taxon>
        <taxon>Aurantioideae</taxon>
        <taxon>Citrus</taxon>
    </lineage>
</organism>
<dbReference type="SMART" id="SM00220">
    <property type="entry name" value="S_TKc"/>
    <property type="match status" value="1"/>
</dbReference>
<protein>
    <recommendedName>
        <fullName evidence="3">Protein kinase domain-containing protein</fullName>
    </recommendedName>
</protein>
<dbReference type="SUPFAM" id="SSF56112">
    <property type="entry name" value="Protein kinase-like (PK-like)"/>
    <property type="match status" value="1"/>
</dbReference>
<feature type="domain" description="Protein kinase" evidence="3">
    <location>
        <begin position="297"/>
        <end position="570"/>
    </location>
</feature>
<accession>A0AAP0M062</accession>
<dbReference type="InterPro" id="IPR051564">
    <property type="entry name" value="LRR_receptor-like_kinase"/>
</dbReference>
<dbReference type="PANTHER" id="PTHR48055:SF9">
    <property type="entry name" value="PROTEIN KINASE DOMAIN-CONTAINING PROTEIN"/>
    <property type="match status" value="1"/>
</dbReference>
<dbReference type="PANTHER" id="PTHR48055">
    <property type="entry name" value="LEUCINE-RICH REPEAT RECEPTOR PROTEIN KINASE EMS1"/>
    <property type="match status" value="1"/>
</dbReference>
<keyword evidence="1" id="KW-1133">Transmembrane helix</keyword>
<dbReference type="InterPro" id="IPR043891">
    <property type="entry name" value="SPARK"/>
</dbReference>
<dbReference type="Gene3D" id="1.10.510.10">
    <property type="entry name" value="Transferase(Phosphotransferase) domain 1"/>
    <property type="match status" value="1"/>
</dbReference>
<sequence length="590" mass="64814">MYDKIKYRALPSSLFYILIFLITLNGSLSQISNNNCILDIQFSSRSNSNCESGNWGGFINKSCCGAVFDDYLRALGRQANLTGKIFLNSTEQSNCLASMKEFDKDVLGCRIEKLTSGAGGCSDYTVEGIVNKLSDRLKILAEGCKNLSSDGRFDQACTACLRGWEDIGGPSDDDLNNGKATADVCRFAVLVTLVGSWVDNAKWIQAVFKCLEEQPLALDEKGNTGSSNIKASTGLLILIGGVAVIAVIVAIATWIVLRERTKNGLLKGKDASDESLSKKSSCLKIAIKEVYSATNNLSASNYIGQGVAGENLPRKVYKGILSNGQQVAVKHIISDGYVDTFVREVRSLSHVQHPNLVALLSYCEDHNESFLVYELCHNGNLSEWLYGKAGVLSWIQRLRIAIDSATGLWFLHTYPEGCIIHRDIKPTNILINADFQAKLSDFGLSKVMDIGQSYVSSEVRGTFGYVDPEYRRNHHVSTSGDVYSFGVVLLQLLSGQRVINLGDNRPMPLDKMAKFVMRGGNIAKFADPTINGEYSVEAFDLVFKLALSCTGIKQQRPSMEQVVLRLEKALDISKTSNSYRSHRNCIDGSR</sequence>
<evidence type="ECO:0000313" key="4">
    <source>
        <dbReference type="EMBL" id="KAK9188935.1"/>
    </source>
</evidence>
<dbReference type="Gene3D" id="3.30.200.20">
    <property type="entry name" value="Phosphorylase Kinase, domain 1"/>
    <property type="match status" value="1"/>
</dbReference>
<keyword evidence="1" id="KW-0812">Transmembrane</keyword>
<gene>
    <name evidence="4" type="ORF">WN944_020340</name>
</gene>
<proteinExistence type="predicted"/>
<dbReference type="FunFam" id="1.10.510.10:FF:000530">
    <property type="entry name" value="probable receptor-like protein kinase At5g59700"/>
    <property type="match status" value="1"/>
</dbReference>
<keyword evidence="5" id="KW-1185">Reference proteome</keyword>
<reference evidence="4 5" key="1">
    <citation type="submission" date="2024-05" db="EMBL/GenBank/DDBJ databases">
        <title>Haplotype-resolved chromosome-level genome assembly of Huyou (Citrus changshanensis).</title>
        <authorList>
            <person name="Miao C."/>
            <person name="Chen W."/>
            <person name="Wu Y."/>
            <person name="Wang L."/>
            <person name="Zhao S."/>
            <person name="Grierson D."/>
            <person name="Xu C."/>
            <person name="Chen K."/>
        </authorList>
    </citation>
    <scope>NUCLEOTIDE SEQUENCE [LARGE SCALE GENOMIC DNA]</scope>
    <source>
        <strain evidence="4">01-14</strain>
        <tissue evidence="4">Leaf</tissue>
    </source>
</reference>
<dbReference type="Proteomes" id="UP001428341">
    <property type="component" value="Unassembled WGS sequence"/>
</dbReference>
<feature type="signal peptide" evidence="2">
    <location>
        <begin position="1"/>
        <end position="29"/>
    </location>
</feature>
<dbReference type="Pfam" id="PF00069">
    <property type="entry name" value="Pkinase"/>
    <property type="match status" value="1"/>
</dbReference>
<dbReference type="InterPro" id="IPR011009">
    <property type="entry name" value="Kinase-like_dom_sf"/>
</dbReference>
<feature type="transmembrane region" description="Helical" evidence="1">
    <location>
        <begin position="235"/>
        <end position="257"/>
    </location>
</feature>
<dbReference type="GO" id="GO:0004672">
    <property type="term" value="F:protein kinase activity"/>
    <property type="evidence" value="ECO:0007669"/>
    <property type="project" value="InterPro"/>
</dbReference>
<dbReference type="PROSITE" id="PS00108">
    <property type="entry name" value="PROTEIN_KINASE_ST"/>
    <property type="match status" value="1"/>
</dbReference>
<evidence type="ECO:0000256" key="1">
    <source>
        <dbReference type="SAM" id="Phobius"/>
    </source>
</evidence>
<dbReference type="InterPro" id="IPR000719">
    <property type="entry name" value="Prot_kinase_dom"/>
</dbReference>
<keyword evidence="1" id="KW-0472">Membrane</keyword>
<dbReference type="Pfam" id="PF19160">
    <property type="entry name" value="SPARK"/>
    <property type="match status" value="1"/>
</dbReference>
<dbReference type="PROSITE" id="PS50011">
    <property type="entry name" value="PROTEIN_KINASE_DOM"/>
    <property type="match status" value="1"/>
</dbReference>
<evidence type="ECO:0000313" key="5">
    <source>
        <dbReference type="Proteomes" id="UP001428341"/>
    </source>
</evidence>
<comment type="caution">
    <text evidence="4">The sequence shown here is derived from an EMBL/GenBank/DDBJ whole genome shotgun (WGS) entry which is preliminary data.</text>
</comment>
<dbReference type="AlphaFoldDB" id="A0AAP0M062"/>
<dbReference type="EMBL" id="JBCGBO010000007">
    <property type="protein sequence ID" value="KAK9188935.1"/>
    <property type="molecule type" value="Genomic_DNA"/>
</dbReference>
<dbReference type="InterPro" id="IPR008271">
    <property type="entry name" value="Ser/Thr_kinase_AS"/>
</dbReference>